<dbReference type="InterPro" id="IPR036291">
    <property type="entry name" value="NAD(P)-bd_dom_sf"/>
</dbReference>
<evidence type="ECO:0000313" key="11">
    <source>
        <dbReference type="EMBL" id="KAG0665037.1"/>
    </source>
</evidence>
<dbReference type="CDD" id="cd05247">
    <property type="entry name" value="UDP_G4E_1_SDR_e"/>
    <property type="match status" value="1"/>
</dbReference>
<dbReference type="Gene3D" id="3.90.25.10">
    <property type="entry name" value="UDP-galactose 4-epimerase, domain 1"/>
    <property type="match status" value="1"/>
</dbReference>
<comment type="similarity">
    <text evidence="8">In the N-terminal section; belongs to the NAD(P)-dependent epimerase/dehydratase family.</text>
</comment>
<dbReference type="InterPro" id="IPR016040">
    <property type="entry name" value="NAD(P)-bd_dom"/>
</dbReference>
<accession>A0A9P6W805</accession>
<dbReference type="EMBL" id="PUHQ01000011">
    <property type="protein sequence ID" value="KAG0665037.1"/>
    <property type="molecule type" value="Genomic_DNA"/>
</dbReference>
<evidence type="ECO:0000259" key="10">
    <source>
        <dbReference type="Pfam" id="PF16363"/>
    </source>
</evidence>
<protein>
    <submittedName>
        <fullName evidence="11">UDP-glucose-4-epimerase</fullName>
    </submittedName>
</protein>
<dbReference type="SUPFAM" id="SSF51735">
    <property type="entry name" value="NAD(P)-binding Rossmann-fold domains"/>
    <property type="match status" value="1"/>
</dbReference>
<organism evidence="11 12">
    <name type="scientific">Rhodotorula mucilaginosa</name>
    <name type="common">Yeast</name>
    <name type="synonym">Rhodotorula rubra</name>
    <dbReference type="NCBI Taxonomy" id="5537"/>
    <lineage>
        <taxon>Eukaryota</taxon>
        <taxon>Fungi</taxon>
        <taxon>Dikarya</taxon>
        <taxon>Basidiomycota</taxon>
        <taxon>Pucciniomycotina</taxon>
        <taxon>Microbotryomycetes</taxon>
        <taxon>Sporidiobolales</taxon>
        <taxon>Sporidiobolaceae</taxon>
        <taxon>Rhodotorula</taxon>
    </lineage>
</organism>
<evidence type="ECO:0000256" key="6">
    <source>
        <dbReference type="ARBA" id="ARBA00023235"/>
    </source>
</evidence>
<evidence type="ECO:0000256" key="3">
    <source>
        <dbReference type="ARBA" id="ARBA00004947"/>
    </source>
</evidence>
<dbReference type="Pfam" id="PF16363">
    <property type="entry name" value="GDP_Man_Dehyd"/>
    <property type="match status" value="1"/>
</dbReference>
<evidence type="ECO:0000256" key="1">
    <source>
        <dbReference type="ARBA" id="ARBA00000083"/>
    </source>
</evidence>
<comment type="pathway">
    <text evidence="4">Carbohydrate metabolism; hexose metabolism.</text>
</comment>
<keyword evidence="12" id="KW-1185">Reference proteome</keyword>
<comment type="cofactor">
    <cofactor evidence="2">
        <name>NAD(+)</name>
        <dbReference type="ChEBI" id="CHEBI:57540"/>
    </cofactor>
</comment>
<dbReference type="GO" id="GO:0005829">
    <property type="term" value="C:cytosol"/>
    <property type="evidence" value="ECO:0007669"/>
    <property type="project" value="TreeGrafter"/>
</dbReference>
<dbReference type="GO" id="GO:0003978">
    <property type="term" value="F:UDP-glucose 4-epimerase activity"/>
    <property type="evidence" value="ECO:0007669"/>
    <property type="project" value="UniProtKB-EC"/>
</dbReference>
<evidence type="ECO:0000256" key="2">
    <source>
        <dbReference type="ARBA" id="ARBA00001911"/>
    </source>
</evidence>
<proteinExistence type="inferred from homology"/>
<comment type="similarity">
    <text evidence="9">In the C-terminal section; belongs to the aldose epimerase family.</text>
</comment>
<dbReference type="PANTHER" id="PTHR43725:SF47">
    <property type="entry name" value="UDP-GLUCOSE 4-EPIMERASE"/>
    <property type="match status" value="1"/>
</dbReference>
<dbReference type="Gene3D" id="3.40.50.720">
    <property type="entry name" value="NAD(P)-binding Rossmann-like Domain"/>
    <property type="match status" value="2"/>
</dbReference>
<name>A0A9P6W805_RHOMI</name>
<evidence type="ECO:0000256" key="9">
    <source>
        <dbReference type="ARBA" id="ARBA00038238"/>
    </source>
</evidence>
<evidence type="ECO:0000256" key="4">
    <source>
        <dbReference type="ARBA" id="ARBA00005028"/>
    </source>
</evidence>
<dbReference type="Proteomes" id="UP000777482">
    <property type="component" value="Unassembled WGS sequence"/>
</dbReference>
<comment type="function">
    <text evidence="7">Mutarotase converts alpha-aldose to the beta-anomer. It is active on D-glucose, L-arabinose, D-xylose, D-galactose, maltose and lactose.</text>
</comment>
<keyword evidence="5" id="KW-0520">NAD</keyword>
<evidence type="ECO:0000256" key="5">
    <source>
        <dbReference type="ARBA" id="ARBA00023027"/>
    </source>
</evidence>
<sequence length="419" mass="46274">MPSTRKTILITGAAGYIGSHIALCCLLSGEYSVVTIDKQVPPLLLLLERDERQNLTLVCLVELFLSLAASPRSRFRSFHNSFPTACKRVSAIAQRELGANASEEDKQALEIDVYRGDITIKEDIEKIFKDYESKGGIYGVIHVAALKAVGESGEIPIKYYDVNISATVHLLDVMDRYKVRNFVYSSSATVYGVPKEVPISESADLKPESCYGRTKFMCELILRDVCDSNPEWRAISLRYFNPAGAHPSGEIGEDPRGRPGNLLPLLAQMAVGKFPEGLKVFGNDYPTPDGTCVRDYIHIMDLAQGHVDALSALPKDDIFKSQDKGTGFGASGGKFKAYNLGKGKGMSVLQMVDAMHKASGFEYKVEVVGRRTGDVPELVANPELAEKELNFKAKRNLEEMCRDQWNWQSKNPKGYEGSD</sequence>
<dbReference type="GO" id="GO:0006012">
    <property type="term" value="P:galactose metabolic process"/>
    <property type="evidence" value="ECO:0007669"/>
    <property type="project" value="InterPro"/>
</dbReference>
<comment type="caution">
    <text evidence="11">The sequence shown here is derived from an EMBL/GenBank/DDBJ whole genome shotgun (WGS) entry which is preliminary data.</text>
</comment>
<evidence type="ECO:0000313" key="12">
    <source>
        <dbReference type="Proteomes" id="UP000777482"/>
    </source>
</evidence>
<comment type="catalytic activity">
    <reaction evidence="1">
        <text>UDP-alpha-D-glucose = UDP-alpha-D-galactose</text>
        <dbReference type="Rhea" id="RHEA:22168"/>
        <dbReference type="ChEBI" id="CHEBI:58885"/>
        <dbReference type="ChEBI" id="CHEBI:66914"/>
        <dbReference type="EC" id="5.1.3.2"/>
    </reaction>
</comment>
<dbReference type="OrthoDB" id="9402762at2759"/>
<gene>
    <name evidence="11" type="primary">GAL10</name>
    <name evidence="11" type="ORF">C6P46_000663</name>
</gene>
<dbReference type="InterPro" id="IPR005886">
    <property type="entry name" value="UDP_G4E"/>
</dbReference>
<dbReference type="AlphaFoldDB" id="A0A9P6W805"/>
<dbReference type="NCBIfam" id="TIGR01179">
    <property type="entry name" value="galE"/>
    <property type="match status" value="1"/>
</dbReference>
<evidence type="ECO:0000256" key="7">
    <source>
        <dbReference type="ARBA" id="ARBA00037676"/>
    </source>
</evidence>
<comment type="pathway">
    <text evidence="3">Carbohydrate metabolism; galactose metabolism.</text>
</comment>
<evidence type="ECO:0000256" key="8">
    <source>
        <dbReference type="ARBA" id="ARBA00037955"/>
    </source>
</evidence>
<feature type="domain" description="NAD(P)-binding" evidence="10">
    <location>
        <begin position="105"/>
        <end position="403"/>
    </location>
</feature>
<keyword evidence="6" id="KW-0413">Isomerase</keyword>
<dbReference type="PANTHER" id="PTHR43725">
    <property type="entry name" value="UDP-GLUCOSE 4-EPIMERASE"/>
    <property type="match status" value="1"/>
</dbReference>
<reference evidence="11 12" key="1">
    <citation type="submission" date="2020-11" db="EMBL/GenBank/DDBJ databases">
        <title>Kefir isolates.</title>
        <authorList>
            <person name="Marcisauskas S."/>
            <person name="Kim Y."/>
            <person name="Blasche S."/>
        </authorList>
    </citation>
    <scope>NUCLEOTIDE SEQUENCE [LARGE SCALE GENOMIC DNA]</scope>
    <source>
        <strain evidence="11 12">KR</strain>
    </source>
</reference>